<evidence type="ECO:0000256" key="2">
    <source>
        <dbReference type="ARBA" id="ARBA00023235"/>
    </source>
</evidence>
<dbReference type="InterPro" id="IPR006225">
    <property type="entry name" value="PsdUridine_synth_RluC/D"/>
</dbReference>
<dbReference type="Gene3D" id="3.10.290.10">
    <property type="entry name" value="RNA-binding S4 domain"/>
    <property type="match status" value="1"/>
</dbReference>
<dbReference type="GO" id="GO:0000455">
    <property type="term" value="P:enzyme-directed rRNA pseudouridine synthesis"/>
    <property type="evidence" value="ECO:0007669"/>
    <property type="project" value="TreeGrafter"/>
</dbReference>
<dbReference type="InterPro" id="IPR036986">
    <property type="entry name" value="S4_RNA-bd_sf"/>
</dbReference>
<accession>A0A381WBV5</accession>
<protein>
    <recommendedName>
        <fullName evidence="3">RNA-binding S4 domain-containing protein</fullName>
    </recommendedName>
</protein>
<evidence type="ECO:0000313" key="4">
    <source>
        <dbReference type="EMBL" id="SVA50010.1"/>
    </source>
</evidence>
<dbReference type="PROSITE" id="PS01129">
    <property type="entry name" value="PSI_RLU"/>
    <property type="match status" value="1"/>
</dbReference>
<evidence type="ECO:0000259" key="3">
    <source>
        <dbReference type="SMART" id="SM00363"/>
    </source>
</evidence>
<proteinExistence type="inferred from homology"/>
<dbReference type="GO" id="GO:0009982">
    <property type="term" value="F:pseudouridine synthase activity"/>
    <property type="evidence" value="ECO:0007669"/>
    <property type="project" value="InterPro"/>
</dbReference>
<dbReference type="Pfam" id="PF00849">
    <property type="entry name" value="PseudoU_synth_2"/>
    <property type="match status" value="1"/>
</dbReference>
<evidence type="ECO:0000256" key="1">
    <source>
        <dbReference type="ARBA" id="ARBA00010876"/>
    </source>
</evidence>
<dbReference type="InterPro" id="IPR006224">
    <property type="entry name" value="PsdUridine_synth_RluA-like_CS"/>
</dbReference>
<dbReference type="CDD" id="cd00165">
    <property type="entry name" value="S4"/>
    <property type="match status" value="1"/>
</dbReference>
<dbReference type="PROSITE" id="PS50889">
    <property type="entry name" value="S4"/>
    <property type="match status" value="1"/>
</dbReference>
<dbReference type="SMART" id="SM00363">
    <property type="entry name" value="S4"/>
    <property type="match status" value="1"/>
</dbReference>
<dbReference type="PANTHER" id="PTHR21600:SF44">
    <property type="entry name" value="RIBOSOMAL LARGE SUBUNIT PSEUDOURIDINE SYNTHASE D"/>
    <property type="match status" value="1"/>
</dbReference>
<dbReference type="Gene3D" id="3.30.2350.10">
    <property type="entry name" value="Pseudouridine synthase"/>
    <property type="match status" value="1"/>
</dbReference>
<reference evidence="4" key="1">
    <citation type="submission" date="2018-05" db="EMBL/GenBank/DDBJ databases">
        <authorList>
            <person name="Lanie J.A."/>
            <person name="Ng W.-L."/>
            <person name="Kazmierczak K.M."/>
            <person name="Andrzejewski T.M."/>
            <person name="Davidsen T.M."/>
            <person name="Wayne K.J."/>
            <person name="Tettelin H."/>
            <person name="Glass J.I."/>
            <person name="Rusch D."/>
            <person name="Podicherti R."/>
            <person name="Tsui H.-C.T."/>
            <person name="Winkler M.E."/>
        </authorList>
    </citation>
    <scope>NUCLEOTIDE SEQUENCE</scope>
</reference>
<dbReference type="InterPro" id="IPR020103">
    <property type="entry name" value="PsdUridine_synth_cat_dom_sf"/>
</dbReference>
<dbReference type="PANTHER" id="PTHR21600">
    <property type="entry name" value="MITOCHONDRIAL RNA PSEUDOURIDINE SYNTHASE"/>
    <property type="match status" value="1"/>
</dbReference>
<dbReference type="SUPFAM" id="SSF55120">
    <property type="entry name" value="Pseudouridine synthase"/>
    <property type="match status" value="1"/>
</dbReference>
<dbReference type="Pfam" id="PF01479">
    <property type="entry name" value="S4"/>
    <property type="match status" value="1"/>
</dbReference>
<dbReference type="EMBL" id="UINC01011319">
    <property type="protein sequence ID" value="SVA50010.1"/>
    <property type="molecule type" value="Genomic_DNA"/>
</dbReference>
<dbReference type="InterPro" id="IPR050188">
    <property type="entry name" value="RluA_PseudoU_synthase"/>
</dbReference>
<dbReference type="CDD" id="cd02869">
    <property type="entry name" value="PseudoU_synth_RluA_like"/>
    <property type="match status" value="1"/>
</dbReference>
<dbReference type="NCBIfam" id="TIGR00005">
    <property type="entry name" value="rluA_subfam"/>
    <property type="match status" value="1"/>
</dbReference>
<feature type="non-terminal residue" evidence="4">
    <location>
        <position position="1"/>
    </location>
</feature>
<dbReference type="SUPFAM" id="SSF55174">
    <property type="entry name" value="Alpha-L RNA-binding motif"/>
    <property type="match status" value="1"/>
</dbReference>
<dbReference type="GO" id="GO:0003723">
    <property type="term" value="F:RNA binding"/>
    <property type="evidence" value="ECO:0007669"/>
    <property type="project" value="InterPro"/>
</dbReference>
<gene>
    <name evidence="4" type="ORF">METZ01_LOCUS102864</name>
</gene>
<comment type="similarity">
    <text evidence="1">Belongs to the pseudouridine synthase RluA family.</text>
</comment>
<sequence length="317" mass="35126">VKEDQVEILLVERAGDRLDTYVAGNSDLSRARVQALIKDGRVSVNGHVGRKSERLKIGQCIEVRVPPPQVLTLQPEAIPLDIVFEDRSLVVVNKEAGMVTHPGPGHPGGTLVNALLAHVKNLSGIGGKLRPGIVHRLDRFTSGLMVVAKSDKAHQALSEALRRREMKRLYLSASWGHLSESPLDVEAPIGRSRIDRQRMAVVESGRYAKTRFRVLERWLGAELLEVALGTGRTHQIRVHLAHIGHPVVGDEVYGVGWERGIGGVARQWAQELNRRVSRQFLPAWRLSFRHPSSGKALRFEASLPADLNTCAEWARSE</sequence>
<dbReference type="AlphaFoldDB" id="A0A381WBV5"/>
<dbReference type="InterPro" id="IPR006145">
    <property type="entry name" value="PsdUridine_synth_RsuA/RluA"/>
</dbReference>
<keyword evidence="2" id="KW-0413">Isomerase</keyword>
<dbReference type="InterPro" id="IPR002942">
    <property type="entry name" value="S4_RNA-bd"/>
</dbReference>
<organism evidence="4">
    <name type="scientific">marine metagenome</name>
    <dbReference type="NCBI Taxonomy" id="408172"/>
    <lineage>
        <taxon>unclassified sequences</taxon>
        <taxon>metagenomes</taxon>
        <taxon>ecological metagenomes</taxon>
    </lineage>
</organism>
<name>A0A381WBV5_9ZZZZ</name>
<feature type="domain" description="RNA-binding S4" evidence="3">
    <location>
        <begin position="16"/>
        <end position="72"/>
    </location>
</feature>